<evidence type="ECO:0000313" key="1">
    <source>
        <dbReference type="EMBL" id="KAB2930874.1"/>
    </source>
</evidence>
<reference evidence="1 2" key="1">
    <citation type="submission" date="2019-10" db="EMBL/GenBank/DDBJ databases">
        <title>Extracellular Electron Transfer in a Candidatus Methanoperedens spp. Enrichment Culture.</title>
        <authorList>
            <person name="Berger S."/>
            <person name="Rangel Shaw D."/>
            <person name="Berben T."/>
            <person name="In 'T Zandt M."/>
            <person name="Frank J."/>
            <person name="Reimann J."/>
            <person name="Jetten M.S.M."/>
            <person name="Welte C.U."/>
        </authorList>
    </citation>
    <scope>NUCLEOTIDE SEQUENCE [LARGE SCALE GENOMIC DNA]</scope>
    <source>
        <strain evidence="1">SB12</strain>
    </source>
</reference>
<dbReference type="EMBL" id="WBUI01000017">
    <property type="protein sequence ID" value="KAB2930874.1"/>
    <property type="molecule type" value="Genomic_DNA"/>
</dbReference>
<sequence>MLERDIIDPEFDLVRQGYDVSVTFDSVIIVSIRFKQFCELQGYKYLEFFHLAKHPAYYALIVRAPVVAYDIQRRRTRFEKLCHSCNRYFSVIGSSPVFLVDNATLGYSFYCSDIAFGSGDAQAQMILVGPGIQEEIARQRFRGVHWKAVSK</sequence>
<comment type="caution">
    <text evidence="1">The sequence shown here is derived from an EMBL/GenBank/DDBJ whole genome shotgun (WGS) entry which is preliminary data.</text>
</comment>
<protein>
    <submittedName>
        <fullName evidence="1">Uncharacterized protein</fullName>
    </submittedName>
</protein>
<accession>A0A833M0H9</accession>
<proteinExistence type="predicted"/>
<gene>
    <name evidence="1" type="ORF">F9K24_15535</name>
</gene>
<dbReference type="AlphaFoldDB" id="A0A833M0H9"/>
<evidence type="ECO:0000313" key="2">
    <source>
        <dbReference type="Proteomes" id="UP000460298"/>
    </source>
</evidence>
<dbReference type="Proteomes" id="UP000460298">
    <property type="component" value="Unassembled WGS sequence"/>
</dbReference>
<organism evidence="1 2">
    <name type="scientific">Leptonema illini</name>
    <dbReference type="NCBI Taxonomy" id="183"/>
    <lineage>
        <taxon>Bacteria</taxon>
        <taxon>Pseudomonadati</taxon>
        <taxon>Spirochaetota</taxon>
        <taxon>Spirochaetia</taxon>
        <taxon>Leptospirales</taxon>
        <taxon>Leptospiraceae</taxon>
        <taxon>Leptonema</taxon>
    </lineage>
</organism>
<name>A0A833M0H9_9LEPT</name>